<protein>
    <submittedName>
        <fullName evidence="1">Uncharacterized protein</fullName>
    </submittedName>
</protein>
<dbReference type="AlphaFoldDB" id="A0A7J6KKR9"/>
<reference evidence="1 2" key="1">
    <citation type="submission" date="2020-04" db="EMBL/GenBank/DDBJ databases">
        <title>Perkinsus chesapeaki whole genome sequence.</title>
        <authorList>
            <person name="Bogema D.R."/>
        </authorList>
    </citation>
    <scope>NUCLEOTIDE SEQUENCE [LARGE SCALE GENOMIC DNA]</scope>
    <source>
        <strain evidence="1">ATCC PRA-425</strain>
    </source>
</reference>
<feature type="non-terminal residue" evidence="1">
    <location>
        <position position="1"/>
    </location>
</feature>
<name>A0A7J6KKR9_PERCH</name>
<proteinExistence type="predicted"/>
<organism evidence="1 2">
    <name type="scientific">Perkinsus chesapeaki</name>
    <name type="common">Clam parasite</name>
    <name type="synonym">Perkinsus andrewsi</name>
    <dbReference type="NCBI Taxonomy" id="330153"/>
    <lineage>
        <taxon>Eukaryota</taxon>
        <taxon>Sar</taxon>
        <taxon>Alveolata</taxon>
        <taxon>Perkinsozoa</taxon>
        <taxon>Perkinsea</taxon>
        <taxon>Perkinsida</taxon>
        <taxon>Perkinsidae</taxon>
        <taxon>Perkinsus</taxon>
    </lineage>
</organism>
<dbReference type="Proteomes" id="UP000591131">
    <property type="component" value="Unassembled WGS sequence"/>
</dbReference>
<comment type="caution">
    <text evidence="1">The sequence shown here is derived from an EMBL/GenBank/DDBJ whole genome shotgun (WGS) entry which is preliminary data.</text>
</comment>
<keyword evidence="2" id="KW-1185">Reference proteome</keyword>
<evidence type="ECO:0000313" key="2">
    <source>
        <dbReference type="Proteomes" id="UP000591131"/>
    </source>
</evidence>
<dbReference type="OrthoDB" id="3047997at2759"/>
<gene>
    <name evidence="1" type="ORF">FOL47_005052</name>
</gene>
<sequence length="194" mass="22409">GIRNGNETTKESLVSTASDFLELSPRSVLKWCVEYELERQLSESKRGKHTKTFTPIHDPSYEDFRNKLRSFIKDHSLGTAGTPNLTIKKVTEWVNEYLGLQDDDGYSERTVGGWMHYLGFGLVIVKKTLYIDGHEREDVIADRERLGRQLDELKPKLLTIDDDTLQIQDNPAAEYILISQDEKIHHSNDVQQRY</sequence>
<dbReference type="EMBL" id="JAAPAO010002835">
    <property type="protein sequence ID" value="KAF4647126.1"/>
    <property type="molecule type" value="Genomic_DNA"/>
</dbReference>
<feature type="non-terminal residue" evidence="1">
    <location>
        <position position="194"/>
    </location>
</feature>
<accession>A0A7J6KKR9</accession>
<evidence type="ECO:0000313" key="1">
    <source>
        <dbReference type="EMBL" id="KAF4647126.1"/>
    </source>
</evidence>